<dbReference type="Proteomes" id="UP000320160">
    <property type="component" value="Unassembled WGS sequence"/>
</dbReference>
<comment type="caution">
    <text evidence="4">The sequence shown here is derived from an EMBL/GenBank/DDBJ whole genome shotgun (WGS) entry which is preliminary data.</text>
</comment>
<reference evidence="4 5" key="1">
    <citation type="submission" date="2019-07" db="EMBL/GenBank/DDBJ databases">
        <authorList>
            <person name="Park M."/>
        </authorList>
    </citation>
    <scope>NUCLEOTIDE SEQUENCE [LARGE SCALE GENOMIC DNA]</scope>
    <source>
        <strain evidence="4 5">KCTC32445</strain>
    </source>
</reference>
<sequence>MTTVCGAAAPKKMEWFTMQATRREVIAGAMSVAALGTAGAAAGRTKRPRRKPNFVFILADDLGAFDLSCYGREDYQTPHIDGLARRGMRFELGYASSSSCAPTRVGLISGRYQNRLLAGSGEGGGYTRGKIGYSGDLPSLPGLFKAAGYRTGLVGKWGIGELPDYGPRKSGYDEFFGLMGGGIDYWSHDFLDPLTTGPRRPDLYENETPVTIDGYATDLFSDRACDFIRRNVEQPFMLSLHYTAPHWPWQTRVERGSQRMTDIHFEGGSPKIYRDMVLAMDEGIGKVLDTLRKYRMDRDTVVIFTSDNGGERFSKTWPLRGAKGELWEGGTRVPLIVSWPGRIRANAVSRQVAISIDFLPTMAALAGIATDPSYPPDGIDLSPQLFGAPAVDRTVFWMTPGDRLAALSYPWKYMRNGTLEYLYNLDEDPTEHANFKNRTLSIFSDLKAKAHSWSKQMQKPMSAVPRSIVEQAEALEMPKLPGK</sequence>
<dbReference type="GO" id="GO:0016740">
    <property type="term" value="F:transferase activity"/>
    <property type="evidence" value="ECO:0007669"/>
    <property type="project" value="UniProtKB-KW"/>
</dbReference>
<dbReference type="PANTHER" id="PTHR42693">
    <property type="entry name" value="ARYLSULFATASE FAMILY MEMBER"/>
    <property type="match status" value="1"/>
</dbReference>
<evidence type="ECO:0000313" key="4">
    <source>
        <dbReference type="EMBL" id="TSB02355.1"/>
    </source>
</evidence>
<accession>A0A553WCD9</accession>
<dbReference type="SUPFAM" id="SSF53649">
    <property type="entry name" value="Alkaline phosphatase-like"/>
    <property type="match status" value="1"/>
</dbReference>
<dbReference type="InterPro" id="IPR050738">
    <property type="entry name" value="Sulfatase"/>
</dbReference>
<dbReference type="Pfam" id="PF00884">
    <property type="entry name" value="Sulfatase"/>
    <property type="match status" value="1"/>
</dbReference>
<evidence type="ECO:0000313" key="5">
    <source>
        <dbReference type="Proteomes" id="UP000320160"/>
    </source>
</evidence>
<comment type="similarity">
    <text evidence="1">Belongs to the sulfatase family.</text>
</comment>
<dbReference type="InterPro" id="IPR017850">
    <property type="entry name" value="Alkaline_phosphatase_core_sf"/>
</dbReference>
<dbReference type="EMBL" id="VKKU01000002">
    <property type="protein sequence ID" value="TSB02355.1"/>
    <property type="molecule type" value="Genomic_DNA"/>
</dbReference>
<dbReference type="PANTHER" id="PTHR42693:SF53">
    <property type="entry name" value="ENDO-4-O-SULFATASE"/>
    <property type="match status" value="1"/>
</dbReference>
<gene>
    <name evidence="4" type="ORF">FOM92_14765</name>
</gene>
<dbReference type="GO" id="GO:0004065">
    <property type="term" value="F:arylsulfatase activity"/>
    <property type="evidence" value="ECO:0007669"/>
    <property type="project" value="TreeGrafter"/>
</dbReference>
<name>A0A553WCD9_9SPHN</name>
<evidence type="ECO:0000259" key="3">
    <source>
        <dbReference type="Pfam" id="PF00884"/>
    </source>
</evidence>
<proteinExistence type="inferred from homology"/>
<dbReference type="AlphaFoldDB" id="A0A553WCD9"/>
<protein>
    <submittedName>
        <fullName evidence="4">Sulfatase-like hydrolase/transferase</fullName>
    </submittedName>
</protein>
<keyword evidence="2 4" id="KW-0378">Hydrolase</keyword>
<dbReference type="OrthoDB" id="9795675at2"/>
<dbReference type="InterPro" id="IPR000917">
    <property type="entry name" value="Sulfatase_N"/>
</dbReference>
<dbReference type="Gene3D" id="3.40.720.10">
    <property type="entry name" value="Alkaline Phosphatase, subunit A"/>
    <property type="match status" value="1"/>
</dbReference>
<keyword evidence="5" id="KW-1185">Reference proteome</keyword>
<evidence type="ECO:0000256" key="1">
    <source>
        <dbReference type="ARBA" id="ARBA00008779"/>
    </source>
</evidence>
<organism evidence="4 5">
    <name type="scientific">Sphingorhabdus contaminans</name>
    <dbReference type="NCBI Taxonomy" id="1343899"/>
    <lineage>
        <taxon>Bacteria</taxon>
        <taxon>Pseudomonadati</taxon>
        <taxon>Pseudomonadota</taxon>
        <taxon>Alphaproteobacteria</taxon>
        <taxon>Sphingomonadales</taxon>
        <taxon>Sphingomonadaceae</taxon>
        <taxon>Sphingorhabdus</taxon>
    </lineage>
</organism>
<evidence type="ECO:0000256" key="2">
    <source>
        <dbReference type="ARBA" id="ARBA00022801"/>
    </source>
</evidence>
<keyword evidence="4" id="KW-0808">Transferase</keyword>
<feature type="domain" description="Sulfatase N-terminal" evidence="3">
    <location>
        <begin position="52"/>
        <end position="368"/>
    </location>
</feature>